<reference evidence="1 2" key="1">
    <citation type="submission" date="2018-11" db="EMBL/GenBank/DDBJ databases">
        <authorList>
            <consortium name="Pathogen Informatics"/>
        </authorList>
    </citation>
    <scope>NUCLEOTIDE SEQUENCE [LARGE SCALE GENOMIC DNA]</scope>
</reference>
<dbReference type="Proteomes" id="UP000050761">
    <property type="component" value="Unassembled WGS sequence"/>
</dbReference>
<gene>
    <name evidence="1" type="ORF">HPBE_LOCUS16650</name>
</gene>
<dbReference type="InterPro" id="IPR001888">
    <property type="entry name" value="Transposase_1"/>
</dbReference>
<organism evidence="1">
    <name type="scientific">Heligmosomoides polygyrus</name>
    <name type="common">Parasitic roundworm</name>
    <dbReference type="NCBI Taxonomy" id="6339"/>
    <lineage>
        <taxon>Eukaryota</taxon>
        <taxon>Metazoa</taxon>
        <taxon>Ecdysozoa</taxon>
        <taxon>Nematoda</taxon>
        <taxon>Chromadorea</taxon>
        <taxon>Rhabditida</taxon>
        <taxon>Rhabditina</taxon>
        <taxon>Rhabditomorpha</taxon>
        <taxon>Strongyloidea</taxon>
        <taxon>Heligmosomidae</taxon>
        <taxon>Heligmosomoides</taxon>
    </lineage>
</organism>
<evidence type="ECO:0000313" key="3">
    <source>
        <dbReference type="WBParaSite" id="HPBE_0001665101-mRNA-1"/>
    </source>
</evidence>
<dbReference type="AlphaFoldDB" id="A0A3P8A5M5"/>
<sequence length="190" mass="22277">MDPGPEVRVGQRCKGRHKRCFDCQRIEGTAFEDLIPIDEGQHGALGHPRRKRGLLIKLYIRKDEKYVFYLNPAKQPVWVRAGELLPTFVRRDVHGEKHLQSFWVCAHGPVYWKLFTKSTTMDSKDMVNEMEEMDLRLELIQSQRAKKVLLFDNAAPHREQVTMDKPDISPCDYQHFLSLRDFLVGRDTRI</sequence>
<proteinExistence type="predicted"/>
<dbReference type="GO" id="GO:0003676">
    <property type="term" value="F:nucleic acid binding"/>
    <property type="evidence" value="ECO:0007669"/>
    <property type="project" value="InterPro"/>
</dbReference>
<keyword evidence="2" id="KW-1185">Reference proteome</keyword>
<dbReference type="OrthoDB" id="9970333at2759"/>
<reference evidence="3" key="2">
    <citation type="submission" date="2019-09" db="UniProtKB">
        <authorList>
            <consortium name="WormBaseParasite"/>
        </authorList>
    </citation>
    <scope>IDENTIFICATION</scope>
</reference>
<evidence type="ECO:0000313" key="2">
    <source>
        <dbReference type="Proteomes" id="UP000050761"/>
    </source>
</evidence>
<dbReference type="Pfam" id="PF01359">
    <property type="entry name" value="Transposase_1"/>
    <property type="match status" value="1"/>
</dbReference>
<accession>A0A3P8A5M5</accession>
<evidence type="ECO:0000313" key="1">
    <source>
        <dbReference type="EMBL" id="VDP06601.1"/>
    </source>
</evidence>
<protein>
    <submittedName>
        <fullName evidence="3">DDE_3 domain-containing protein</fullName>
    </submittedName>
</protein>
<name>A0A3P8A5M5_HELPZ</name>
<dbReference type="EMBL" id="UZAH01029540">
    <property type="protein sequence ID" value="VDP06601.1"/>
    <property type="molecule type" value="Genomic_DNA"/>
</dbReference>
<dbReference type="InterPro" id="IPR036397">
    <property type="entry name" value="RNaseH_sf"/>
</dbReference>
<dbReference type="WBParaSite" id="HPBE_0001665101-mRNA-1">
    <property type="protein sequence ID" value="HPBE_0001665101-mRNA-1"/>
    <property type="gene ID" value="HPBE_0001665101"/>
</dbReference>
<dbReference type="Gene3D" id="3.30.420.10">
    <property type="entry name" value="Ribonuclease H-like superfamily/Ribonuclease H"/>
    <property type="match status" value="1"/>
</dbReference>